<gene>
    <name evidence="3" type="ORF">B1B_09509</name>
</gene>
<dbReference type="Pfam" id="PF12849">
    <property type="entry name" value="PBP_like_2"/>
    <property type="match status" value="1"/>
</dbReference>
<dbReference type="PANTHER" id="PTHR42996">
    <property type="entry name" value="PHOSPHATE-BINDING PROTEIN PSTS"/>
    <property type="match status" value="1"/>
</dbReference>
<proteinExistence type="inferred from homology"/>
<evidence type="ECO:0000259" key="2">
    <source>
        <dbReference type="Pfam" id="PF12849"/>
    </source>
</evidence>
<dbReference type="EMBL" id="AUZY01006305">
    <property type="protein sequence ID" value="EQD54788.1"/>
    <property type="molecule type" value="Genomic_DNA"/>
</dbReference>
<evidence type="ECO:0000256" key="1">
    <source>
        <dbReference type="ARBA" id="ARBA00008725"/>
    </source>
</evidence>
<dbReference type="InterPro" id="IPR024370">
    <property type="entry name" value="PBP_domain"/>
</dbReference>
<evidence type="ECO:0000313" key="3">
    <source>
        <dbReference type="EMBL" id="EQD54788.1"/>
    </source>
</evidence>
<comment type="similarity">
    <text evidence="1">Belongs to the PstS family.</text>
</comment>
<dbReference type="AlphaFoldDB" id="T1ADT3"/>
<name>T1ADT3_9ZZZZ</name>
<reference evidence="3" key="2">
    <citation type="journal article" date="2014" name="ISME J.">
        <title>Microbial stratification in low pH oxic and suboxic macroscopic growths along an acid mine drainage.</title>
        <authorList>
            <person name="Mendez-Garcia C."/>
            <person name="Mesa V."/>
            <person name="Sprenger R.R."/>
            <person name="Richter M."/>
            <person name="Diez M.S."/>
            <person name="Solano J."/>
            <person name="Bargiela R."/>
            <person name="Golyshina O.V."/>
            <person name="Manteca A."/>
            <person name="Ramos J.L."/>
            <person name="Gallego J.R."/>
            <person name="Llorente I."/>
            <person name="Martins Dos Santos V.A."/>
            <person name="Jensen O.N."/>
            <person name="Pelaez A.I."/>
            <person name="Sanchez J."/>
            <person name="Ferrer M."/>
        </authorList>
    </citation>
    <scope>NUCLEOTIDE SEQUENCE</scope>
</reference>
<dbReference type="SUPFAM" id="SSF53850">
    <property type="entry name" value="Periplasmic binding protein-like II"/>
    <property type="match status" value="1"/>
</dbReference>
<sequence length="121" mass="13352">MSYWDDKRLLKDNPGQPLPHKKIEVITRSDASGTTFVLTDYLSRTSPKWRSDVGRDMSPHWAVGKGLNGSEATSREVLGTKWSIGYTGHDWVKRLGLSSAALKNHDGYFVSGSVKTITDAG</sequence>
<dbReference type="InterPro" id="IPR050962">
    <property type="entry name" value="Phosphate-bind_PstS"/>
</dbReference>
<feature type="non-terminal residue" evidence="3">
    <location>
        <position position="121"/>
    </location>
</feature>
<reference evidence="3" key="1">
    <citation type="submission" date="2013-08" db="EMBL/GenBank/DDBJ databases">
        <authorList>
            <person name="Mendez C."/>
            <person name="Richter M."/>
            <person name="Ferrer M."/>
            <person name="Sanchez J."/>
        </authorList>
    </citation>
    <scope>NUCLEOTIDE SEQUENCE</scope>
</reference>
<dbReference type="PANTHER" id="PTHR42996:SF1">
    <property type="entry name" value="PHOSPHATE-BINDING PROTEIN PSTS"/>
    <property type="match status" value="1"/>
</dbReference>
<protein>
    <submittedName>
        <fullName evidence="3">Phosphate ABC transporter, periplasmic phosphate-binding protein</fullName>
    </submittedName>
</protein>
<organism evidence="3">
    <name type="scientific">mine drainage metagenome</name>
    <dbReference type="NCBI Taxonomy" id="410659"/>
    <lineage>
        <taxon>unclassified sequences</taxon>
        <taxon>metagenomes</taxon>
        <taxon>ecological metagenomes</taxon>
    </lineage>
</organism>
<dbReference type="Gene3D" id="3.40.190.10">
    <property type="entry name" value="Periplasmic binding protein-like II"/>
    <property type="match status" value="1"/>
</dbReference>
<accession>T1ADT3</accession>
<feature type="domain" description="PBP" evidence="2">
    <location>
        <begin position="3"/>
        <end position="115"/>
    </location>
</feature>
<comment type="caution">
    <text evidence="3">The sequence shown here is derived from an EMBL/GenBank/DDBJ whole genome shotgun (WGS) entry which is preliminary data.</text>
</comment>